<dbReference type="Gene3D" id="3.40.470.10">
    <property type="entry name" value="Uracil-DNA glycosylase-like domain"/>
    <property type="match status" value="1"/>
</dbReference>
<feature type="compositionally biased region" description="Low complexity" evidence="8">
    <location>
        <begin position="28"/>
        <end position="57"/>
    </location>
</feature>
<keyword evidence="1" id="KW-0004">4Fe-4S</keyword>
<evidence type="ECO:0000256" key="2">
    <source>
        <dbReference type="ARBA" id="ARBA00022723"/>
    </source>
</evidence>
<organism evidence="10 11">
    <name type="scientific">Xenophilus arseniciresistens</name>
    <dbReference type="NCBI Taxonomy" id="1283306"/>
    <lineage>
        <taxon>Bacteria</taxon>
        <taxon>Pseudomonadati</taxon>
        <taxon>Pseudomonadota</taxon>
        <taxon>Betaproteobacteria</taxon>
        <taxon>Burkholderiales</taxon>
        <taxon>Comamonadaceae</taxon>
        <taxon>Xenophilus</taxon>
    </lineage>
</organism>
<dbReference type="InterPro" id="IPR005122">
    <property type="entry name" value="Uracil-DNA_glycosylase-like"/>
</dbReference>
<dbReference type="GO" id="GO:0051539">
    <property type="term" value="F:4 iron, 4 sulfur cluster binding"/>
    <property type="evidence" value="ECO:0007669"/>
    <property type="project" value="UniProtKB-KW"/>
</dbReference>
<comment type="caution">
    <text evidence="10">The sequence shown here is derived from an EMBL/GenBank/DDBJ whole genome shotgun (WGS) entry which is preliminary data.</text>
</comment>
<dbReference type="EMBL" id="JAQIPB010000015">
    <property type="protein sequence ID" value="MDA7419213.1"/>
    <property type="molecule type" value="Genomic_DNA"/>
</dbReference>
<keyword evidence="6" id="KW-0411">Iron-sulfur</keyword>
<evidence type="ECO:0000256" key="8">
    <source>
        <dbReference type="SAM" id="MobiDB-lite"/>
    </source>
</evidence>
<keyword evidence="7" id="KW-0234">DNA repair</keyword>
<evidence type="ECO:0000256" key="3">
    <source>
        <dbReference type="ARBA" id="ARBA00022763"/>
    </source>
</evidence>
<dbReference type="PANTHER" id="PTHR33693">
    <property type="entry name" value="TYPE-5 URACIL-DNA GLYCOSYLASE"/>
    <property type="match status" value="1"/>
</dbReference>
<reference evidence="10" key="1">
    <citation type="submission" date="2023-01" db="EMBL/GenBank/DDBJ databases">
        <title>Xenophilus mangrovi sp. nov., isolated from soil of Mangrove nature reserve.</title>
        <authorList>
            <person name="Xu S."/>
            <person name="Liu Z."/>
            <person name="Xu Y."/>
        </authorList>
    </citation>
    <scope>NUCLEOTIDE SEQUENCE</scope>
    <source>
        <strain evidence="10">YW8</strain>
    </source>
</reference>
<dbReference type="GO" id="GO:0046872">
    <property type="term" value="F:metal ion binding"/>
    <property type="evidence" value="ECO:0007669"/>
    <property type="project" value="UniProtKB-KW"/>
</dbReference>
<keyword evidence="11" id="KW-1185">Reference proteome</keyword>
<evidence type="ECO:0000256" key="1">
    <source>
        <dbReference type="ARBA" id="ARBA00022485"/>
    </source>
</evidence>
<sequence length="252" mass="25625">MTPPLQLDARQRAMLEEMGIKVWLPQAEAEAPAPARAPAPAAEDAAPQPAPETATPDSAPPRRGPAPAPVAAPAPQAAPASALGITLPERLYAADGQSATGGWLVVVDMPPDAGGRHEALLAGEAGRLLDQMLRALGLHAGTVPVHAVRLWRASPGQPHPEGAADFDTAFEAAAAPLAPRLVLALGMLSAQRLTGVQAPLGRLRGSAHAGSLAGAGCAVVASYPPAYLLRNSADKARAWADLCLAAETLQNG</sequence>
<feature type="domain" description="Uracil-DNA glycosylase-like" evidence="9">
    <location>
        <begin position="110"/>
        <end position="242"/>
    </location>
</feature>
<evidence type="ECO:0000313" key="11">
    <source>
        <dbReference type="Proteomes" id="UP001212602"/>
    </source>
</evidence>
<keyword evidence="3" id="KW-0227">DNA damage</keyword>
<name>A0AAE3ND55_9BURK</name>
<dbReference type="PANTHER" id="PTHR33693:SF1">
    <property type="entry name" value="TYPE-4 URACIL-DNA GLYCOSYLASE"/>
    <property type="match status" value="1"/>
</dbReference>
<dbReference type="GO" id="GO:0006281">
    <property type="term" value="P:DNA repair"/>
    <property type="evidence" value="ECO:0007669"/>
    <property type="project" value="UniProtKB-KW"/>
</dbReference>
<feature type="compositionally biased region" description="Pro residues" evidence="8">
    <location>
        <begin position="58"/>
        <end position="72"/>
    </location>
</feature>
<evidence type="ECO:0000313" key="10">
    <source>
        <dbReference type="EMBL" id="MDA7419213.1"/>
    </source>
</evidence>
<accession>A0AAE3ND55</accession>
<protein>
    <submittedName>
        <fullName evidence="10">Uracil-DNA glycosylase</fullName>
    </submittedName>
</protein>
<evidence type="ECO:0000256" key="6">
    <source>
        <dbReference type="ARBA" id="ARBA00023014"/>
    </source>
</evidence>
<evidence type="ECO:0000256" key="5">
    <source>
        <dbReference type="ARBA" id="ARBA00023004"/>
    </source>
</evidence>
<proteinExistence type="predicted"/>
<keyword evidence="2" id="KW-0479">Metal-binding</keyword>
<keyword evidence="4" id="KW-0378">Hydrolase</keyword>
<dbReference type="SUPFAM" id="SSF52141">
    <property type="entry name" value="Uracil-DNA glycosylase-like"/>
    <property type="match status" value="1"/>
</dbReference>
<dbReference type="AlphaFoldDB" id="A0AAE3ND55"/>
<dbReference type="InterPro" id="IPR051536">
    <property type="entry name" value="UDG_Type-4/5"/>
</dbReference>
<dbReference type="RefSeq" id="WP_271430414.1">
    <property type="nucleotide sequence ID" value="NZ_JAQIPB010000015.1"/>
</dbReference>
<dbReference type="InterPro" id="IPR036895">
    <property type="entry name" value="Uracil-DNA_glycosylase-like_sf"/>
</dbReference>
<evidence type="ECO:0000256" key="7">
    <source>
        <dbReference type="ARBA" id="ARBA00023204"/>
    </source>
</evidence>
<dbReference type="Pfam" id="PF03167">
    <property type="entry name" value="UDG"/>
    <property type="match status" value="1"/>
</dbReference>
<dbReference type="Proteomes" id="UP001212602">
    <property type="component" value="Unassembled WGS sequence"/>
</dbReference>
<feature type="region of interest" description="Disordered" evidence="8">
    <location>
        <begin position="28"/>
        <end position="75"/>
    </location>
</feature>
<dbReference type="GO" id="GO:0097506">
    <property type="term" value="F:deaminated base DNA N-glycosylase activity"/>
    <property type="evidence" value="ECO:0007669"/>
    <property type="project" value="UniProtKB-ARBA"/>
</dbReference>
<keyword evidence="5" id="KW-0408">Iron</keyword>
<evidence type="ECO:0000259" key="9">
    <source>
        <dbReference type="Pfam" id="PF03167"/>
    </source>
</evidence>
<evidence type="ECO:0000256" key="4">
    <source>
        <dbReference type="ARBA" id="ARBA00022801"/>
    </source>
</evidence>
<gene>
    <name evidence="10" type="ORF">PGB34_22800</name>
</gene>